<gene>
    <name evidence="1" type="ORF">O0S10_07180</name>
</gene>
<evidence type="ECO:0000313" key="2">
    <source>
        <dbReference type="Proteomes" id="UP001141422"/>
    </source>
</evidence>
<dbReference type="RefSeq" id="WP_268925203.1">
    <property type="nucleotide sequence ID" value="NZ_JAPTGB010000014.1"/>
</dbReference>
<keyword evidence="2" id="KW-1185">Reference proteome</keyword>
<protein>
    <submittedName>
        <fullName evidence="1">Uncharacterized protein</fullName>
    </submittedName>
</protein>
<organism evidence="1 2">
    <name type="scientific">Methanocorpusculum petauri</name>
    <dbReference type="NCBI Taxonomy" id="3002863"/>
    <lineage>
        <taxon>Archaea</taxon>
        <taxon>Methanobacteriati</taxon>
        <taxon>Methanobacteriota</taxon>
        <taxon>Stenosarchaea group</taxon>
        <taxon>Methanomicrobia</taxon>
        <taxon>Methanomicrobiales</taxon>
        <taxon>Methanocorpusculaceae</taxon>
        <taxon>Methanocorpusculum</taxon>
    </lineage>
</organism>
<name>A0ABT4IGZ2_9EURY</name>
<evidence type="ECO:0000313" key="1">
    <source>
        <dbReference type="EMBL" id="MCZ0861007.1"/>
    </source>
</evidence>
<dbReference type="PROSITE" id="PS51257">
    <property type="entry name" value="PROKAR_LIPOPROTEIN"/>
    <property type="match status" value="1"/>
</dbReference>
<accession>A0ABT4IGZ2</accession>
<sequence>MAKNYFFCLFVLSILLTSSILTAGCIQPSTDLIENESEPVDPLLANFSSDDLIYINNITTVMDYVVIQGKRLGVNLTEEEMTVRAVKVAAKYADAPNPSERSIPPGYYALNWGEFHISIGRAYNLTDEEILRYVPLTFTSRIYGHHHQPIPENYYDSVLEPEHKAVTGHPSGFIT</sequence>
<dbReference type="Proteomes" id="UP001141422">
    <property type="component" value="Unassembled WGS sequence"/>
</dbReference>
<dbReference type="EMBL" id="JAPTGB010000014">
    <property type="protein sequence ID" value="MCZ0861007.1"/>
    <property type="molecule type" value="Genomic_DNA"/>
</dbReference>
<reference evidence="1" key="1">
    <citation type="submission" date="2022-12" db="EMBL/GenBank/DDBJ databases">
        <title>Isolation and characterisation of novel Methanocorpusculum spp. from native Australian herbivores indicates the genus is ancestrally host-associated.</title>
        <authorList>
            <person name="Volmer J.G."/>
            <person name="Soo R.M."/>
            <person name="Evans P.N."/>
            <person name="Hoedt E.C."/>
            <person name="Astorga Alsina A.L."/>
            <person name="Woodcroft B.J."/>
            <person name="Tyson G.W."/>
            <person name="Hugenholtz P."/>
            <person name="Morrison M."/>
        </authorList>
    </citation>
    <scope>NUCLEOTIDE SEQUENCE</scope>
    <source>
        <strain evidence="1">MG</strain>
    </source>
</reference>
<proteinExistence type="predicted"/>
<comment type="caution">
    <text evidence="1">The sequence shown here is derived from an EMBL/GenBank/DDBJ whole genome shotgun (WGS) entry which is preliminary data.</text>
</comment>